<sequence length="557" mass="64135">MKIVISLILSFYTLLGAQYTIDFFGNKTFTKKRLYKELGFEQTLWQKILHKKFRPKVEEKLIPTLYDELKLFYQEQGFWDANITAKIQKDTLLFIIEEHTPLHISALATTSDFSIESFIPFKKGDRFIVSQFVKMKKDIKDALLKNGYCSYEFIPKAYVYKKEKSVVISIYLAKGSLCKIKTISIHGLQSIPAKVVKDHIYVQPGDIFSLSKIDESYKRLYSLEYFNAVRFDYSKKIDNQIFLDINCKERKKVHLYKAGVGFESDRGAIVSFQYKNLNYHAKQISLDLFYADITKKVELGYFMPSSITLFQNRYDIKHTFSYTQDRFDIFKSKEITYKLKLLKEDYNKGISFGLQPSHIQIADTNESCIERKNYTLLAPFIDIFIDKRNEKFFPTNGYFLGLFAQGSLLDGEYFKTSVKAGIYYALPKGVLFLKGTLGEILGNKIPPTKLFIAGGVQSNRAYPFRSLYALDSSCKIGGKSLLATTVEYHYPLDSYYLALFWDRTYIDSNTLQFNKAVDGVGIGILYPTVVGTIKVYFGFNPSHIVQNSLGLYIGASF</sequence>
<dbReference type="GO" id="GO:0019867">
    <property type="term" value="C:outer membrane"/>
    <property type="evidence" value="ECO:0007669"/>
    <property type="project" value="InterPro"/>
</dbReference>
<dbReference type="Proteomes" id="UP000192602">
    <property type="component" value="Unassembled WGS sequence"/>
</dbReference>
<dbReference type="Pfam" id="PF07244">
    <property type="entry name" value="POTRA"/>
    <property type="match status" value="1"/>
</dbReference>
<dbReference type="InterPro" id="IPR034746">
    <property type="entry name" value="POTRA"/>
</dbReference>
<dbReference type="Gene3D" id="3.10.20.310">
    <property type="entry name" value="membrane protein fhac"/>
    <property type="match status" value="2"/>
</dbReference>
<feature type="domain" description="POTRA" evidence="3">
    <location>
        <begin position="178"/>
        <end position="250"/>
    </location>
</feature>
<dbReference type="RefSeq" id="WP_084275140.1">
    <property type="nucleotide sequence ID" value="NZ_AP026671.1"/>
</dbReference>
<dbReference type="AlphaFoldDB" id="A0A1W1WRP9"/>
<keyword evidence="5" id="KW-1185">Reference proteome</keyword>
<evidence type="ECO:0000313" key="5">
    <source>
        <dbReference type="Proteomes" id="UP000192602"/>
    </source>
</evidence>
<protein>
    <submittedName>
        <fullName evidence="4">Translocation and assembly module TamA</fullName>
    </submittedName>
</protein>
<dbReference type="STRING" id="1069081.SAMN05660197_0664"/>
<dbReference type="EMBL" id="FWWZ01000001">
    <property type="protein sequence ID" value="SMC08882.1"/>
    <property type="molecule type" value="Genomic_DNA"/>
</dbReference>
<dbReference type="Pfam" id="PF01103">
    <property type="entry name" value="Omp85"/>
    <property type="match status" value="1"/>
</dbReference>
<organism evidence="4 5">
    <name type="scientific">Nitratiruptor tergarcus DSM 16512</name>
    <dbReference type="NCBI Taxonomy" id="1069081"/>
    <lineage>
        <taxon>Bacteria</taxon>
        <taxon>Pseudomonadati</taxon>
        <taxon>Campylobacterota</taxon>
        <taxon>Epsilonproteobacteria</taxon>
        <taxon>Nautiliales</taxon>
        <taxon>Nitratiruptoraceae</taxon>
        <taxon>Nitratiruptor</taxon>
    </lineage>
</organism>
<evidence type="ECO:0000313" key="4">
    <source>
        <dbReference type="EMBL" id="SMC08882.1"/>
    </source>
</evidence>
<comment type="subcellular location">
    <subcellularLocation>
        <location evidence="1">Membrane</location>
    </subcellularLocation>
</comment>
<evidence type="ECO:0000259" key="3">
    <source>
        <dbReference type="PROSITE" id="PS51779"/>
    </source>
</evidence>
<dbReference type="Gene3D" id="2.40.160.50">
    <property type="entry name" value="membrane protein fhac: a member of the omp85/tpsb transporter family"/>
    <property type="match status" value="1"/>
</dbReference>
<reference evidence="5" key="1">
    <citation type="submission" date="2017-04" db="EMBL/GenBank/DDBJ databases">
        <authorList>
            <person name="Varghese N."/>
            <person name="Submissions S."/>
        </authorList>
    </citation>
    <scope>NUCLEOTIDE SEQUENCE [LARGE SCALE GENOMIC DNA]</scope>
    <source>
        <strain evidence="5">DSM 16512</strain>
    </source>
</reference>
<dbReference type="InterPro" id="IPR000184">
    <property type="entry name" value="Bac_surfAg_D15"/>
</dbReference>
<evidence type="ECO:0000256" key="1">
    <source>
        <dbReference type="ARBA" id="ARBA00004370"/>
    </source>
</evidence>
<name>A0A1W1WRP9_9BACT</name>
<keyword evidence="2" id="KW-0472">Membrane</keyword>
<dbReference type="InterPro" id="IPR010827">
    <property type="entry name" value="BamA/TamA_POTRA"/>
</dbReference>
<dbReference type="OrthoDB" id="9814535at2"/>
<gene>
    <name evidence="4" type="ORF">SAMN05660197_0664</name>
</gene>
<evidence type="ECO:0000256" key="2">
    <source>
        <dbReference type="ARBA" id="ARBA00023136"/>
    </source>
</evidence>
<accession>A0A1W1WRP9</accession>
<dbReference type="PROSITE" id="PS51779">
    <property type="entry name" value="POTRA"/>
    <property type="match status" value="1"/>
</dbReference>
<proteinExistence type="predicted"/>